<dbReference type="Proteomes" id="UP001500842">
    <property type="component" value="Unassembled WGS sequence"/>
</dbReference>
<evidence type="ECO:0000256" key="1">
    <source>
        <dbReference type="SAM" id="MobiDB-lite"/>
    </source>
</evidence>
<dbReference type="EMBL" id="BAAAOR010000023">
    <property type="protein sequence ID" value="GAA1520552.1"/>
    <property type="molecule type" value="Genomic_DNA"/>
</dbReference>
<feature type="compositionally biased region" description="Low complexity" evidence="1">
    <location>
        <begin position="7"/>
        <end position="20"/>
    </location>
</feature>
<feature type="domain" description="GerMN" evidence="2">
    <location>
        <begin position="53"/>
        <end position="141"/>
    </location>
</feature>
<name>A0ABN2AKY6_9ACTN</name>
<dbReference type="SMART" id="SM00909">
    <property type="entry name" value="Germane"/>
    <property type="match status" value="1"/>
</dbReference>
<keyword evidence="4" id="KW-1185">Reference proteome</keyword>
<gene>
    <name evidence="3" type="ORF">GCM10009788_25530</name>
</gene>
<dbReference type="InterPro" id="IPR019606">
    <property type="entry name" value="GerMN"/>
</dbReference>
<dbReference type="Pfam" id="PF10646">
    <property type="entry name" value="Germane"/>
    <property type="match status" value="1"/>
</dbReference>
<reference evidence="3 4" key="1">
    <citation type="journal article" date="2019" name="Int. J. Syst. Evol. Microbiol.">
        <title>The Global Catalogue of Microorganisms (GCM) 10K type strain sequencing project: providing services to taxonomists for standard genome sequencing and annotation.</title>
        <authorList>
            <consortium name="The Broad Institute Genomics Platform"/>
            <consortium name="The Broad Institute Genome Sequencing Center for Infectious Disease"/>
            <person name="Wu L."/>
            <person name="Ma J."/>
        </authorList>
    </citation>
    <scope>NUCLEOTIDE SEQUENCE [LARGE SCALE GENOMIC DNA]</scope>
    <source>
        <strain evidence="3 4">JCM 14942</strain>
    </source>
</reference>
<comment type="caution">
    <text evidence="3">The sequence shown here is derived from an EMBL/GenBank/DDBJ whole genome shotgun (WGS) entry which is preliminary data.</text>
</comment>
<organism evidence="3 4">
    <name type="scientific">Nocardioides humi</name>
    <dbReference type="NCBI Taxonomy" id="449461"/>
    <lineage>
        <taxon>Bacteria</taxon>
        <taxon>Bacillati</taxon>
        <taxon>Actinomycetota</taxon>
        <taxon>Actinomycetes</taxon>
        <taxon>Propionibacteriales</taxon>
        <taxon>Nocardioidaceae</taxon>
        <taxon>Nocardioides</taxon>
    </lineage>
</organism>
<evidence type="ECO:0000313" key="4">
    <source>
        <dbReference type="Proteomes" id="UP001500842"/>
    </source>
</evidence>
<evidence type="ECO:0000313" key="3">
    <source>
        <dbReference type="EMBL" id="GAA1520552.1"/>
    </source>
</evidence>
<accession>A0ABN2AKY6</accession>
<protein>
    <recommendedName>
        <fullName evidence="2">GerMN domain-containing protein</fullName>
    </recommendedName>
</protein>
<proteinExistence type="predicted"/>
<sequence>MPYRLLEPGTPAAGSSSPAAEPGHVPLVFWLDAERLRPEAARASCADPPEEVVERLLSELSTGPSEEARAAGASSAIPPDSALDLVGVAGGLVTVDIETDTSLSAERLPVAIGQVVLTVASAPTVRSVALVSGGEPIQVPLPGGALTDGPVIARDYEDLLPVRYRESWIGRGLGCRQP</sequence>
<feature type="region of interest" description="Disordered" evidence="1">
    <location>
        <begin position="1"/>
        <end position="20"/>
    </location>
</feature>
<evidence type="ECO:0000259" key="2">
    <source>
        <dbReference type="SMART" id="SM00909"/>
    </source>
</evidence>